<dbReference type="InterPro" id="IPR011333">
    <property type="entry name" value="SKP1/BTB/POZ_sf"/>
</dbReference>
<accession>A0ABD3TZI3</accession>
<feature type="compositionally biased region" description="Basic and acidic residues" evidence="1">
    <location>
        <begin position="750"/>
        <end position="766"/>
    </location>
</feature>
<dbReference type="Pfam" id="PF00651">
    <property type="entry name" value="BTB"/>
    <property type="match status" value="1"/>
</dbReference>
<feature type="compositionally biased region" description="Polar residues" evidence="1">
    <location>
        <begin position="30"/>
        <end position="39"/>
    </location>
</feature>
<dbReference type="SMART" id="SM00225">
    <property type="entry name" value="BTB"/>
    <property type="match status" value="1"/>
</dbReference>
<gene>
    <name evidence="3" type="ORF">ACJMK2_020526</name>
</gene>
<dbReference type="Gene3D" id="3.30.710.10">
    <property type="entry name" value="Potassium Channel Kv1.1, Chain A"/>
    <property type="match status" value="1"/>
</dbReference>
<feature type="compositionally biased region" description="Polar residues" evidence="1">
    <location>
        <begin position="506"/>
        <end position="522"/>
    </location>
</feature>
<feature type="compositionally biased region" description="Basic and acidic residues" evidence="1">
    <location>
        <begin position="492"/>
        <end position="505"/>
    </location>
</feature>
<evidence type="ECO:0000256" key="1">
    <source>
        <dbReference type="SAM" id="MobiDB-lite"/>
    </source>
</evidence>
<dbReference type="CDD" id="cd18186">
    <property type="entry name" value="BTB_POZ_ZBTB_KLHL-like"/>
    <property type="match status" value="1"/>
</dbReference>
<feature type="region of interest" description="Disordered" evidence="1">
    <location>
        <begin position="1"/>
        <end position="89"/>
    </location>
</feature>
<dbReference type="SUPFAM" id="SSF54695">
    <property type="entry name" value="POZ domain"/>
    <property type="match status" value="1"/>
</dbReference>
<feature type="domain" description="BTB" evidence="2">
    <location>
        <begin position="458"/>
        <end position="551"/>
    </location>
</feature>
<name>A0ABD3TZI3_SINWO</name>
<dbReference type="PANTHER" id="PTHR45774">
    <property type="entry name" value="BTB/POZ DOMAIN-CONTAINING"/>
    <property type="match status" value="1"/>
</dbReference>
<dbReference type="EMBL" id="JBJQND010000017">
    <property type="protein sequence ID" value="KAL3842522.1"/>
    <property type="molecule type" value="Genomic_DNA"/>
</dbReference>
<dbReference type="AlphaFoldDB" id="A0ABD3TZI3"/>
<feature type="region of interest" description="Disordered" evidence="1">
    <location>
        <begin position="723"/>
        <end position="788"/>
    </location>
</feature>
<evidence type="ECO:0000313" key="3">
    <source>
        <dbReference type="EMBL" id="KAL3842522.1"/>
    </source>
</evidence>
<dbReference type="PANTHER" id="PTHR45774:SF3">
    <property type="entry name" value="BTB (POZ) DOMAIN-CONTAINING 2B-RELATED"/>
    <property type="match status" value="1"/>
</dbReference>
<feature type="compositionally biased region" description="Basic and acidic residues" evidence="1">
    <location>
        <begin position="723"/>
        <end position="744"/>
    </location>
</feature>
<dbReference type="Pfam" id="PF07707">
    <property type="entry name" value="BACK"/>
    <property type="match status" value="1"/>
</dbReference>
<sequence length="941" mass="106353">MPAGTKSSDRSRTGNRQGASYANGGKGLQQPKSSQSSKELGTVDNVRKSSRTKLRFHSEPLKETRKKVNSKVSEAKPGYPQSDQPNTTLDIYDDEESALPSGRRFQESKRKGNRKMAGALIKTKSGLVRPLSGLIRTQTKTSSLLGGNPGFNQFDWKPTRLPTMPTIPKRSKTLEFGVSKLIEPNSGRNQYLPPLRLVSSKTSISGEMKFRSGQQTQEDFVAKMLSSEPATELLDVSKIIQETTVNVIKELEERGMLNIVTTPNGDHLPPLLTTKREIRLPGLRPNVPPKASIAIVESLHMPNSVARKRKLTNRIEFTHPIVLSGGGVTMPRTTIEIQPVEGQRNENNGVIEAELEALHQEHGDNESDDETNDNGEIDNVSSPSSEKDPFEASCSEYSDDNHVPRERGFDSPSTATVSPDLSMYDNHNKDLSKYHNDWRLNKGVIECLEYLCQKELMADVHFIFPEKKKVRIPAHTFILCARSPEFESMLKSTDKEKNPKEKSPNDKSFQQSSQRGNSQPTQKEIVIEDMSSATFRLLLHYVYTDTVNLDNANVSEVLEAAKKYYLPGLASMCADVLEGEVSLENVCIVFNRAVVFQMDSLKNKCMDFINRNATAVFQMKNFLDISKEALGVILDSKELNVVDELESFRYAMKWAKNKCEREKLNKTAENMRNVLGKAFFEIRFPVTPLHEFSNHVVENGILLPKEQEEIYKFMYTNEKEKASVKDLNEENSSKKNDKKTNGKDKTRKAGKADKTKTISKDKKQMDNRSQAKNKTSNEQTQKEKETPLVEGFKIKDRIGSDIEVDILSGEESFPNLSPYFFPDANSEYKSEVIVTTDKKIALHKLVLLTEGTWFVEVLLNDDILYHFQRISSTEIEMDVQGKLSADFKNVLCVRVKILRQKSELPKLDSLPEIVYSTYVKGCNIKIEGEMLFIQSFHFKRL</sequence>
<protein>
    <recommendedName>
        <fullName evidence="2">BTB domain-containing protein</fullName>
    </recommendedName>
</protein>
<comment type="caution">
    <text evidence="3">The sequence shown here is derived from an EMBL/GenBank/DDBJ whole genome shotgun (WGS) entry which is preliminary data.</text>
</comment>
<dbReference type="SMART" id="SM00875">
    <property type="entry name" value="BACK"/>
    <property type="match status" value="1"/>
</dbReference>
<proteinExistence type="predicted"/>
<evidence type="ECO:0000313" key="4">
    <source>
        <dbReference type="Proteomes" id="UP001634394"/>
    </source>
</evidence>
<feature type="region of interest" description="Disordered" evidence="1">
    <location>
        <begin position="361"/>
        <end position="422"/>
    </location>
</feature>
<feature type="compositionally biased region" description="Polar residues" evidence="1">
    <location>
        <begin position="767"/>
        <end position="779"/>
    </location>
</feature>
<reference evidence="3 4" key="1">
    <citation type="submission" date="2024-11" db="EMBL/GenBank/DDBJ databases">
        <title>Chromosome-level genome assembly of the freshwater bivalve Anodonta woodiana.</title>
        <authorList>
            <person name="Chen X."/>
        </authorList>
    </citation>
    <scope>NUCLEOTIDE SEQUENCE [LARGE SCALE GENOMIC DNA]</scope>
    <source>
        <strain evidence="3">MN2024</strain>
        <tissue evidence="3">Gills</tissue>
    </source>
</reference>
<dbReference type="InterPro" id="IPR000210">
    <property type="entry name" value="BTB/POZ_dom"/>
</dbReference>
<organism evidence="3 4">
    <name type="scientific">Sinanodonta woodiana</name>
    <name type="common">Chinese pond mussel</name>
    <name type="synonym">Anodonta woodiana</name>
    <dbReference type="NCBI Taxonomy" id="1069815"/>
    <lineage>
        <taxon>Eukaryota</taxon>
        <taxon>Metazoa</taxon>
        <taxon>Spiralia</taxon>
        <taxon>Lophotrochozoa</taxon>
        <taxon>Mollusca</taxon>
        <taxon>Bivalvia</taxon>
        <taxon>Autobranchia</taxon>
        <taxon>Heteroconchia</taxon>
        <taxon>Palaeoheterodonta</taxon>
        <taxon>Unionida</taxon>
        <taxon>Unionoidea</taxon>
        <taxon>Unionidae</taxon>
        <taxon>Unioninae</taxon>
        <taxon>Sinanodonta</taxon>
    </lineage>
</organism>
<dbReference type="Gene3D" id="1.25.40.420">
    <property type="match status" value="1"/>
</dbReference>
<feature type="compositionally biased region" description="Basic and acidic residues" evidence="1">
    <location>
        <begin position="399"/>
        <end position="409"/>
    </location>
</feature>
<feature type="region of interest" description="Disordered" evidence="1">
    <location>
        <begin position="490"/>
        <end position="522"/>
    </location>
</feature>
<dbReference type="Proteomes" id="UP001634394">
    <property type="component" value="Unassembled WGS sequence"/>
</dbReference>
<dbReference type="PROSITE" id="PS50097">
    <property type="entry name" value="BTB"/>
    <property type="match status" value="1"/>
</dbReference>
<evidence type="ECO:0000259" key="2">
    <source>
        <dbReference type="PROSITE" id="PS50097"/>
    </source>
</evidence>
<feature type="compositionally biased region" description="Acidic residues" evidence="1">
    <location>
        <begin position="366"/>
        <end position="376"/>
    </location>
</feature>
<keyword evidence="4" id="KW-1185">Reference proteome</keyword>
<dbReference type="InterPro" id="IPR011705">
    <property type="entry name" value="BACK"/>
</dbReference>